<feature type="binding site" evidence="7">
    <location>
        <position position="64"/>
    </location>
    <ligand>
        <name>tRNA</name>
        <dbReference type="ChEBI" id="CHEBI:17843"/>
    </ligand>
</feature>
<feature type="binding site" evidence="7">
    <location>
        <position position="14"/>
    </location>
    <ligand>
        <name>tRNA</name>
        <dbReference type="ChEBI" id="CHEBI:17843"/>
    </ligand>
</feature>
<feature type="active site" description="Proton acceptor" evidence="7">
    <location>
        <position position="19"/>
    </location>
</feature>
<dbReference type="AlphaFoldDB" id="A0A918N9L3"/>
<dbReference type="SUPFAM" id="SSF53178">
    <property type="entry name" value="Peptidyl-tRNA hydrolase-like"/>
    <property type="match status" value="1"/>
</dbReference>
<dbReference type="GO" id="GO:0005737">
    <property type="term" value="C:cytoplasm"/>
    <property type="evidence" value="ECO:0007669"/>
    <property type="project" value="UniProtKB-SubCell"/>
</dbReference>
<reference evidence="10 11" key="1">
    <citation type="journal article" date="2014" name="Int. J. Syst. Evol. Microbiol.">
        <title>Complete genome sequence of Corynebacterium casei LMG S-19264T (=DSM 44701T), isolated from a smear-ripened cheese.</title>
        <authorList>
            <consortium name="US DOE Joint Genome Institute (JGI-PGF)"/>
            <person name="Walter F."/>
            <person name="Albersmeier A."/>
            <person name="Kalinowski J."/>
            <person name="Ruckert C."/>
        </authorList>
    </citation>
    <scope>NUCLEOTIDE SEQUENCE [LARGE SCALE GENOMIC DNA]</scope>
    <source>
        <strain evidence="10 11">KCTC 23968</strain>
    </source>
</reference>
<evidence type="ECO:0000313" key="10">
    <source>
        <dbReference type="EMBL" id="GGX56529.1"/>
    </source>
</evidence>
<dbReference type="Gene3D" id="3.40.50.1470">
    <property type="entry name" value="Peptidyl-tRNA hydrolase"/>
    <property type="match status" value="1"/>
</dbReference>
<gene>
    <name evidence="7 10" type="primary">pth</name>
    <name evidence="10" type="ORF">GCM10011309_01660</name>
</gene>
<dbReference type="FunFam" id="3.40.50.1470:FF:000001">
    <property type="entry name" value="Peptidyl-tRNA hydrolase"/>
    <property type="match status" value="1"/>
</dbReference>
<evidence type="ECO:0000256" key="9">
    <source>
        <dbReference type="RuleBase" id="RU004320"/>
    </source>
</evidence>
<dbReference type="Pfam" id="PF01195">
    <property type="entry name" value="Pept_tRNA_hydro"/>
    <property type="match status" value="1"/>
</dbReference>
<evidence type="ECO:0000313" key="11">
    <source>
        <dbReference type="Proteomes" id="UP000600865"/>
    </source>
</evidence>
<evidence type="ECO:0000256" key="7">
    <source>
        <dbReference type="HAMAP-Rule" id="MF_00083"/>
    </source>
</evidence>
<evidence type="ECO:0000256" key="1">
    <source>
        <dbReference type="ARBA" id="ARBA00013260"/>
    </source>
</evidence>
<dbReference type="InterPro" id="IPR036416">
    <property type="entry name" value="Pept_tRNA_hydro_sf"/>
</dbReference>
<dbReference type="HAMAP" id="MF_00083">
    <property type="entry name" value="Pept_tRNA_hydro_bact"/>
    <property type="match status" value="1"/>
</dbReference>
<feature type="binding site" evidence="7">
    <location>
        <position position="66"/>
    </location>
    <ligand>
        <name>tRNA</name>
        <dbReference type="ChEBI" id="CHEBI:17843"/>
    </ligand>
</feature>
<keyword evidence="7" id="KW-0963">Cytoplasm</keyword>
<comment type="subcellular location">
    <subcellularLocation>
        <location evidence="7">Cytoplasm</location>
    </subcellularLocation>
</comment>
<accession>A0A918N9L3</accession>
<comment type="caution">
    <text evidence="10">The sequence shown here is derived from an EMBL/GenBank/DDBJ whole genome shotgun (WGS) entry which is preliminary data.</text>
</comment>
<name>A0A918N9L3_9PROT</name>
<proteinExistence type="inferred from homology"/>
<evidence type="ECO:0000256" key="6">
    <source>
        <dbReference type="ARBA" id="ARBA00050038"/>
    </source>
</evidence>
<dbReference type="EC" id="3.1.1.29" evidence="1 7"/>
<dbReference type="GO" id="GO:0072344">
    <property type="term" value="P:rescue of stalled ribosome"/>
    <property type="evidence" value="ECO:0007669"/>
    <property type="project" value="UniProtKB-UniRule"/>
</dbReference>
<dbReference type="PROSITE" id="PS01195">
    <property type="entry name" value="PEPT_TRNA_HYDROL_1"/>
    <property type="match status" value="1"/>
</dbReference>
<dbReference type="RefSeq" id="WP_189580016.1">
    <property type="nucleotide sequence ID" value="NZ_BMYV01000001.1"/>
</dbReference>
<keyword evidence="11" id="KW-1185">Reference proteome</keyword>
<comment type="function">
    <text evidence="7">Hydrolyzes ribosome-free peptidyl-tRNAs (with 1 or more amino acids incorporated), which drop off the ribosome during protein synthesis, or as a result of ribosome stalling.</text>
</comment>
<comment type="similarity">
    <text evidence="5 7 9">Belongs to the PTH family.</text>
</comment>
<dbReference type="NCBIfam" id="TIGR00447">
    <property type="entry name" value="pth"/>
    <property type="match status" value="1"/>
</dbReference>
<dbReference type="InterPro" id="IPR001328">
    <property type="entry name" value="Pept_tRNA_hydro"/>
</dbReference>
<feature type="site" description="Stabilizes the basic form of H active site to accept a proton" evidence="7">
    <location>
        <position position="91"/>
    </location>
</feature>
<evidence type="ECO:0000256" key="8">
    <source>
        <dbReference type="RuleBase" id="RU000673"/>
    </source>
</evidence>
<dbReference type="Proteomes" id="UP000600865">
    <property type="component" value="Unassembled WGS sequence"/>
</dbReference>
<evidence type="ECO:0000256" key="3">
    <source>
        <dbReference type="ARBA" id="ARBA00022801"/>
    </source>
</evidence>
<protein>
    <recommendedName>
        <fullName evidence="6 7">Peptidyl-tRNA hydrolase</fullName>
        <shortName evidence="7">Pth</shortName>
        <ecNumber evidence="1 7">3.1.1.29</ecNumber>
    </recommendedName>
</protein>
<dbReference type="PANTHER" id="PTHR17224">
    <property type="entry name" value="PEPTIDYL-TRNA HYDROLASE"/>
    <property type="match status" value="1"/>
</dbReference>
<comment type="function">
    <text evidence="7">Catalyzes the release of premature peptidyl moieties from peptidyl-tRNA molecules trapped in stalled 50S ribosomal subunits, and thus maintains levels of free tRNAs and 50S ribosomes.</text>
</comment>
<keyword evidence="3 7" id="KW-0378">Hydrolase</keyword>
<keyword evidence="4 7" id="KW-0694">RNA-binding</keyword>
<dbReference type="PANTHER" id="PTHR17224:SF1">
    <property type="entry name" value="PEPTIDYL-TRNA HYDROLASE"/>
    <property type="match status" value="1"/>
</dbReference>
<comment type="catalytic activity">
    <reaction evidence="7 8">
        <text>an N-acyl-L-alpha-aminoacyl-tRNA + H2O = an N-acyl-L-amino acid + a tRNA + H(+)</text>
        <dbReference type="Rhea" id="RHEA:54448"/>
        <dbReference type="Rhea" id="RHEA-COMP:10123"/>
        <dbReference type="Rhea" id="RHEA-COMP:13883"/>
        <dbReference type="ChEBI" id="CHEBI:15377"/>
        <dbReference type="ChEBI" id="CHEBI:15378"/>
        <dbReference type="ChEBI" id="CHEBI:59874"/>
        <dbReference type="ChEBI" id="CHEBI:78442"/>
        <dbReference type="ChEBI" id="CHEBI:138191"/>
        <dbReference type="EC" id="3.1.1.29"/>
    </reaction>
</comment>
<dbReference type="PROSITE" id="PS01196">
    <property type="entry name" value="PEPT_TRNA_HYDROL_2"/>
    <property type="match status" value="1"/>
</dbReference>
<keyword evidence="2 7" id="KW-0820">tRNA-binding</keyword>
<dbReference type="GO" id="GO:0000049">
    <property type="term" value="F:tRNA binding"/>
    <property type="evidence" value="ECO:0007669"/>
    <property type="project" value="UniProtKB-UniRule"/>
</dbReference>
<evidence type="ECO:0000256" key="2">
    <source>
        <dbReference type="ARBA" id="ARBA00022555"/>
    </source>
</evidence>
<feature type="site" description="Discriminates between blocked and unblocked aminoacyl-tRNA" evidence="7">
    <location>
        <position position="9"/>
    </location>
</feature>
<dbReference type="EMBL" id="BMYV01000001">
    <property type="protein sequence ID" value="GGX56529.1"/>
    <property type="molecule type" value="Genomic_DNA"/>
</dbReference>
<organism evidence="10 11">
    <name type="scientific">Litorimonas cladophorae</name>
    <dbReference type="NCBI Taxonomy" id="1220491"/>
    <lineage>
        <taxon>Bacteria</taxon>
        <taxon>Pseudomonadati</taxon>
        <taxon>Pseudomonadota</taxon>
        <taxon>Alphaproteobacteria</taxon>
        <taxon>Maricaulales</taxon>
        <taxon>Robiginitomaculaceae</taxon>
    </lineage>
</organism>
<evidence type="ECO:0000256" key="5">
    <source>
        <dbReference type="ARBA" id="ARBA00038063"/>
    </source>
</evidence>
<dbReference type="GO" id="GO:0006515">
    <property type="term" value="P:protein quality control for misfolded or incompletely synthesized proteins"/>
    <property type="evidence" value="ECO:0007669"/>
    <property type="project" value="UniProtKB-UniRule"/>
</dbReference>
<dbReference type="CDD" id="cd00462">
    <property type="entry name" value="PTH"/>
    <property type="match status" value="1"/>
</dbReference>
<sequence>MEIWCGLGNPGAKYHGNRHNIGFLVLDALAEDYNFPAWKSQFKGLTTTGLIGGRKVLLLKPSTFMNESGQAVQAALSFYKLSLSELTVLHDELDLAPGKFRVKTGGGLAGHNGLRSINKLCGGPDFHRIRLGIGHPGHKDRVAGYVLSDFSRDEVDVRDDMINGFSKHAALLAEGKRDLFQTRVTEYIAR</sequence>
<dbReference type="GO" id="GO:0004045">
    <property type="term" value="F:peptidyl-tRNA hydrolase activity"/>
    <property type="evidence" value="ECO:0007669"/>
    <property type="project" value="UniProtKB-UniRule"/>
</dbReference>
<dbReference type="InterPro" id="IPR018171">
    <property type="entry name" value="Pept_tRNA_hydro_CS"/>
</dbReference>
<feature type="binding site" evidence="7">
    <location>
        <position position="112"/>
    </location>
    <ligand>
        <name>tRNA</name>
        <dbReference type="ChEBI" id="CHEBI:17843"/>
    </ligand>
</feature>
<evidence type="ECO:0000256" key="4">
    <source>
        <dbReference type="ARBA" id="ARBA00022884"/>
    </source>
</evidence>
<comment type="subunit">
    <text evidence="7">Monomer.</text>
</comment>